<feature type="compositionally biased region" description="Polar residues" evidence="1">
    <location>
        <begin position="17"/>
        <end position="26"/>
    </location>
</feature>
<gene>
    <name evidence="2" type="ORF">BT62DRAFT_931648</name>
</gene>
<feature type="region of interest" description="Disordered" evidence="1">
    <location>
        <begin position="53"/>
        <end position="85"/>
    </location>
</feature>
<organism evidence="2 3">
    <name type="scientific">Guyanagaster necrorhizus</name>
    <dbReference type="NCBI Taxonomy" id="856835"/>
    <lineage>
        <taxon>Eukaryota</taxon>
        <taxon>Fungi</taxon>
        <taxon>Dikarya</taxon>
        <taxon>Basidiomycota</taxon>
        <taxon>Agaricomycotina</taxon>
        <taxon>Agaricomycetes</taxon>
        <taxon>Agaricomycetidae</taxon>
        <taxon>Agaricales</taxon>
        <taxon>Marasmiineae</taxon>
        <taxon>Physalacriaceae</taxon>
        <taxon>Guyanagaster</taxon>
    </lineage>
</organism>
<evidence type="ECO:0000256" key="1">
    <source>
        <dbReference type="SAM" id="MobiDB-lite"/>
    </source>
</evidence>
<comment type="caution">
    <text evidence="2">The sequence shown here is derived from an EMBL/GenBank/DDBJ whole genome shotgun (WGS) entry which is preliminary data.</text>
</comment>
<name>A0A9P8AT51_9AGAR</name>
<feature type="region of interest" description="Disordered" evidence="1">
    <location>
        <begin position="17"/>
        <end position="37"/>
    </location>
</feature>
<accession>A0A9P8AT51</accession>
<feature type="non-terminal residue" evidence="2">
    <location>
        <position position="85"/>
    </location>
</feature>
<dbReference type="AlphaFoldDB" id="A0A9P8AT51"/>
<dbReference type="Proteomes" id="UP000812287">
    <property type="component" value="Unassembled WGS sequence"/>
</dbReference>
<reference evidence="2" key="1">
    <citation type="submission" date="2020-11" db="EMBL/GenBank/DDBJ databases">
        <title>Adaptations for nitrogen fixation in a non-lichenized fungal sporocarp promotes dispersal by wood-feeding termites.</title>
        <authorList>
            <consortium name="DOE Joint Genome Institute"/>
            <person name="Koch R.A."/>
            <person name="Yoon G."/>
            <person name="Arayal U."/>
            <person name="Lail K."/>
            <person name="Amirebrahimi M."/>
            <person name="Labutti K."/>
            <person name="Lipzen A."/>
            <person name="Riley R."/>
            <person name="Barry K."/>
            <person name="Henrissat B."/>
            <person name="Grigoriev I.V."/>
            <person name="Herr J.R."/>
            <person name="Aime M.C."/>
        </authorList>
    </citation>
    <scope>NUCLEOTIDE SEQUENCE</scope>
    <source>
        <strain evidence="2">MCA 3950</strain>
    </source>
</reference>
<dbReference type="EMBL" id="MU250533">
    <property type="protein sequence ID" value="KAG7447078.1"/>
    <property type="molecule type" value="Genomic_DNA"/>
</dbReference>
<evidence type="ECO:0000313" key="3">
    <source>
        <dbReference type="Proteomes" id="UP000812287"/>
    </source>
</evidence>
<proteinExistence type="predicted"/>
<protein>
    <submittedName>
        <fullName evidence="2">Uncharacterized protein</fullName>
    </submittedName>
</protein>
<sequence>MRGFRLRFETVYISKTLTDTSPSQNRPGPPSKAVKTDDLMKIYSTHLKTKRHACDYPRPSMKGRQKNAMDKCHQLSGWESNPTAC</sequence>
<keyword evidence="3" id="KW-1185">Reference proteome</keyword>
<dbReference type="GeneID" id="66108469"/>
<evidence type="ECO:0000313" key="2">
    <source>
        <dbReference type="EMBL" id="KAG7447078.1"/>
    </source>
</evidence>
<dbReference type="RefSeq" id="XP_043040578.1">
    <property type="nucleotide sequence ID" value="XM_043186172.1"/>
</dbReference>